<dbReference type="SUPFAM" id="SSF55729">
    <property type="entry name" value="Acyl-CoA N-acyltransferases (Nat)"/>
    <property type="match status" value="1"/>
</dbReference>
<protein>
    <submittedName>
        <fullName evidence="2">GNAT family N-acetyltransferase</fullName>
        <ecNumber evidence="2">2.3.1.-</ecNumber>
    </submittedName>
</protein>
<sequence>MVTIREARIDDIKAIAKVHVDSWMTTYSGIVSAEYLNGLNYNDFEAKWKTRSLKGVFVAEDDKGSVFGFASFGPIRTEQKGYDGELYAIYLLEEKQRQGAGRALLTKGADFLLDHGFTSMFVWVVEENPSITFYQSFSPERAAEDSFEIAGESLKEIGFGWPDLASLKNQLNRI</sequence>
<dbReference type="Gene3D" id="3.40.630.30">
    <property type="match status" value="1"/>
</dbReference>
<evidence type="ECO:0000313" key="3">
    <source>
        <dbReference type="Proteomes" id="UP001075387"/>
    </source>
</evidence>
<dbReference type="AlphaFoldDB" id="A0AAP3CUL0"/>
<organism evidence="2 3">
    <name type="scientific">Bacillus mojavensis</name>
    <dbReference type="NCBI Taxonomy" id="72360"/>
    <lineage>
        <taxon>Bacteria</taxon>
        <taxon>Bacillati</taxon>
        <taxon>Bacillota</taxon>
        <taxon>Bacilli</taxon>
        <taxon>Bacillales</taxon>
        <taxon>Bacillaceae</taxon>
        <taxon>Bacillus</taxon>
    </lineage>
</organism>
<keyword evidence="2" id="KW-0808">Transferase</keyword>
<evidence type="ECO:0000259" key="1">
    <source>
        <dbReference type="PROSITE" id="PS51186"/>
    </source>
</evidence>
<dbReference type="PROSITE" id="PS51186">
    <property type="entry name" value="GNAT"/>
    <property type="match status" value="1"/>
</dbReference>
<feature type="domain" description="N-acetyltransferase" evidence="1">
    <location>
        <begin position="2"/>
        <end position="174"/>
    </location>
</feature>
<dbReference type="Pfam" id="PF00583">
    <property type="entry name" value="Acetyltransf_1"/>
    <property type="match status" value="1"/>
</dbReference>
<gene>
    <name evidence="2" type="ORF">MOD07_18565</name>
</gene>
<evidence type="ECO:0000313" key="2">
    <source>
        <dbReference type="EMBL" id="MCY8511545.1"/>
    </source>
</evidence>
<comment type="caution">
    <text evidence="2">The sequence shown here is derived from an EMBL/GenBank/DDBJ whole genome shotgun (WGS) entry which is preliminary data.</text>
</comment>
<dbReference type="InterPro" id="IPR016181">
    <property type="entry name" value="Acyl_CoA_acyltransferase"/>
</dbReference>
<dbReference type="EC" id="2.3.1.-" evidence="2"/>
<dbReference type="RefSeq" id="WP_268447311.1">
    <property type="nucleotide sequence ID" value="NZ_JALANC010000006.1"/>
</dbReference>
<proteinExistence type="predicted"/>
<dbReference type="EMBL" id="JALAQA010000008">
    <property type="protein sequence ID" value="MCY8511545.1"/>
    <property type="molecule type" value="Genomic_DNA"/>
</dbReference>
<dbReference type="Proteomes" id="UP001075387">
    <property type="component" value="Unassembled WGS sequence"/>
</dbReference>
<dbReference type="InterPro" id="IPR000182">
    <property type="entry name" value="GNAT_dom"/>
</dbReference>
<dbReference type="CDD" id="cd04301">
    <property type="entry name" value="NAT_SF"/>
    <property type="match status" value="1"/>
</dbReference>
<keyword evidence="2" id="KW-0012">Acyltransferase</keyword>
<dbReference type="GO" id="GO:0016747">
    <property type="term" value="F:acyltransferase activity, transferring groups other than amino-acyl groups"/>
    <property type="evidence" value="ECO:0007669"/>
    <property type="project" value="InterPro"/>
</dbReference>
<reference evidence="2" key="1">
    <citation type="submission" date="2022-02" db="EMBL/GenBank/DDBJ databases">
        <title>Crop Bioprotection Bacillus Genome Sequencing.</title>
        <authorList>
            <person name="Dunlap C."/>
        </authorList>
    </citation>
    <scope>NUCLEOTIDE SEQUENCE</scope>
    <source>
        <strain evidence="2">CK3O2B-54A</strain>
    </source>
</reference>
<name>A0AAP3CUL0_BACMO</name>
<accession>A0AAP3CUL0</accession>